<accession>A0ABY4ELX0</accession>
<dbReference type="Proteomes" id="UP000831787">
    <property type="component" value="Chromosome"/>
</dbReference>
<dbReference type="InterPro" id="IPR050266">
    <property type="entry name" value="AB_hydrolase_sf"/>
</dbReference>
<keyword evidence="2" id="KW-0378">Hydrolase</keyword>
<dbReference type="EMBL" id="CP095073">
    <property type="protein sequence ID" value="UOQ45169.1"/>
    <property type="molecule type" value="Genomic_DNA"/>
</dbReference>
<name>A0ABY4ELX0_9BACI</name>
<dbReference type="Gene3D" id="3.40.50.1820">
    <property type="entry name" value="alpha/beta hydrolase"/>
    <property type="match status" value="1"/>
</dbReference>
<dbReference type="SUPFAM" id="SSF53474">
    <property type="entry name" value="alpha/beta-Hydrolases"/>
    <property type="match status" value="1"/>
</dbReference>
<gene>
    <name evidence="2" type="ORF">MUN89_04235</name>
</gene>
<reference evidence="2 3" key="1">
    <citation type="submission" date="2022-04" db="EMBL/GenBank/DDBJ databases">
        <title>Halobacillus sp. isolated from saltern.</title>
        <authorList>
            <person name="Won M."/>
            <person name="Lee C.-M."/>
            <person name="Woen H.-Y."/>
            <person name="Kwon S.-W."/>
        </authorList>
    </citation>
    <scope>NUCLEOTIDE SEQUENCE [LARGE SCALE GENOMIC DNA]</scope>
    <source>
        <strain evidence="2 3">SSBR10-3</strain>
    </source>
</reference>
<dbReference type="Pfam" id="PF00561">
    <property type="entry name" value="Abhydrolase_1"/>
    <property type="match status" value="1"/>
</dbReference>
<dbReference type="PRINTS" id="PR00111">
    <property type="entry name" value="ABHYDROLASE"/>
</dbReference>
<dbReference type="RefSeq" id="WP_244711683.1">
    <property type="nucleotide sequence ID" value="NZ_CP095073.1"/>
</dbReference>
<keyword evidence="3" id="KW-1185">Reference proteome</keyword>
<dbReference type="InterPro" id="IPR000073">
    <property type="entry name" value="AB_hydrolase_1"/>
</dbReference>
<proteinExistence type="predicted"/>
<sequence>MILHTHLTGEGDPLVFLHTGLQTGSTDFEYQREYFREHYKLVCPDLRGHGNSFSEDFNDYFYDTARDLKETLDYLNIPSVQIVGCSLGALVGIIFAKYYPDYVRSLVISGVTPTKPENWEDIHEKEVDFQRQLLRDQNLVSHFNQLHNTNWRELIYLVRQDNWYPFEETHSLADIKAPILYIVGEGNAHEVTGAVYYPKYSKVHVSVLPFASHLVHSEQPEIYTKILENFLHKTALQKEEELE</sequence>
<evidence type="ECO:0000313" key="2">
    <source>
        <dbReference type="EMBL" id="UOQ45169.1"/>
    </source>
</evidence>
<evidence type="ECO:0000259" key="1">
    <source>
        <dbReference type="Pfam" id="PF00561"/>
    </source>
</evidence>
<feature type="domain" description="AB hydrolase-1" evidence="1">
    <location>
        <begin position="13"/>
        <end position="135"/>
    </location>
</feature>
<dbReference type="GO" id="GO:0016787">
    <property type="term" value="F:hydrolase activity"/>
    <property type="evidence" value="ECO:0007669"/>
    <property type="project" value="UniProtKB-KW"/>
</dbReference>
<dbReference type="InterPro" id="IPR029058">
    <property type="entry name" value="AB_hydrolase_fold"/>
</dbReference>
<evidence type="ECO:0000313" key="3">
    <source>
        <dbReference type="Proteomes" id="UP000831787"/>
    </source>
</evidence>
<organism evidence="2 3">
    <name type="scientific">Halobacillus salinarum</name>
    <dbReference type="NCBI Taxonomy" id="2932257"/>
    <lineage>
        <taxon>Bacteria</taxon>
        <taxon>Bacillati</taxon>
        <taxon>Bacillota</taxon>
        <taxon>Bacilli</taxon>
        <taxon>Bacillales</taxon>
        <taxon>Bacillaceae</taxon>
        <taxon>Halobacillus</taxon>
    </lineage>
</organism>
<dbReference type="PANTHER" id="PTHR43798">
    <property type="entry name" value="MONOACYLGLYCEROL LIPASE"/>
    <property type="match status" value="1"/>
</dbReference>
<protein>
    <submittedName>
        <fullName evidence="2">Alpha/beta hydrolase</fullName>
    </submittedName>
</protein>
<dbReference type="PANTHER" id="PTHR43798:SF33">
    <property type="entry name" value="HYDROLASE, PUTATIVE (AFU_ORTHOLOGUE AFUA_2G14860)-RELATED"/>
    <property type="match status" value="1"/>
</dbReference>